<accession>A0A392RMU8</accession>
<protein>
    <submittedName>
        <fullName evidence="1">Uncharacterized protein</fullName>
    </submittedName>
</protein>
<keyword evidence="2" id="KW-1185">Reference proteome</keyword>
<dbReference type="AlphaFoldDB" id="A0A392RMU8"/>
<name>A0A392RMU8_9FABA</name>
<dbReference type="Proteomes" id="UP000265520">
    <property type="component" value="Unassembled WGS sequence"/>
</dbReference>
<dbReference type="EMBL" id="LXQA010250152">
    <property type="protein sequence ID" value="MCI37943.1"/>
    <property type="molecule type" value="Genomic_DNA"/>
</dbReference>
<reference evidence="1 2" key="1">
    <citation type="journal article" date="2018" name="Front. Plant Sci.">
        <title>Red Clover (Trifolium pratense) and Zigzag Clover (T. medium) - A Picture of Genomic Similarities and Differences.</title>
        <authorList>
            <person name="Dluhosova J."/>
            <person name="Istvanek J."/>
            <person name="Nedelnik J."/>
            <person name="Repkova J."/>
        </authorList>
    </citation>
    <scope>NUCLEOTIDE SEQUENCE [LARGE SCALE GENOMIC DNA]</scope>
    <source>
        <strain evidence="2">cv. 10/8</strain>
        <tissue evidence="1">Leaf</tissue>
    </source>
</reference>
<evidence type="ECO:0000313" key="2">
    <source>
        <dbReference type="Proteomes" id="UP000265520"/>
    </source>
</evidence>
<organism evidence="1 2">
    <name type="scientific">Trifolium medium</name>
    <dbReference type="NCBI Taxonomy" id="97028"/>
    <lineage>
        <taxon>Eukaryota</taxon>
        <taxon>Viridiplantae</taxon>
        <taxon>Streptophyta</taxon>
        <taxon>Embryophyta</taxon>
        <taxon>Tracheophyta</taxon>
        <taxon>Spermatophyta</taxon>
        <taxon>Magnoliopsida</taxon>
        <taxon>eudicotyledons</taxon>
        <taxon>Gunneridae</taxon>
        <taxon>Pentapetalae</taxon>
        <taxon>rosids</taxon>
        <taxon>fabids</taxon>
        <taxon>Fabales</taxon>
        <taxon>Fabaceae</taxon>
        <taxon>Papilionoideae</taxon>
        <taxon>50 kb inversion clade</taxon>
        <taxon>NPAAA clade</taxon>
        <taxon>Hologalegina</taxon>
        <taxon>IRL clade</taxon>
        <taxon>Trifolieae</taxon>
        <taxon>Trifolium</taxon>
    </lineage>
</organism>
<comment type="caution">
    <text evidence="1">The sequence shown here is derived from an EMBL/GenBank/DDBJ whole genome shotgun (WGS) entry which is preliminary data.</text>
</comment>
<proteinExistence type="predicted"/>
<sequence>MKALLECENKAEAKLLLDTMVDFADQLLKIAADQKVSRKGKKSKGRPTAILA</sequence>
<evidence type="ECO:0000313" key="1">
    <source>
        <dbReference type="EMBL" id="MCI37943.1"/>
    </source>
</evidence>
<feature type="non-terminal residue" evidence="1">
    <location>
        <position position="52"/>
    </location>
</feature>